<keyword evidence="1" id="KW-1133">Transmembrane helix</keyword>
<protein>
    <recommendedName>
        <fullName evidence="2">KY-like immunoglobulin-like domain-containing protein</fullName>
    </recommendedName>
</protein>
<organism evidence="3 4">
    <name type="scientific">Dreissena polymorpha</name>
    <name type="common">Zebra mussel</name>
    <name type="synonym">Mytilus polymorpha</name>
    <dbReference type="NCBI Taxonomy" id="45954"/>
    <lineage>
        <taxon>Eukaryota</taxon>
        <taxon>Metazoa</taxon>
        <taxon>Spiralia</taxon>
        <taxon>Lophotrochozoa</taxon>
        <taxon>Mollusca</taxon>
        <taxon>Bivalvia</taxon>
        <taxon>Autobranchia</taxon>
        <taxon>Heteroconchia</taxon>
        <taxon>Euheterodonta</taxon>
        <taxon>Imparidentia</taxon>
        <taxon>Neoheterodontei</taxon>
        <taxon>Myida</taxon>
        <taxon>Dreissenoidea</taxon>
        <taxon>Dreissenidae</taxon>
        <taxon>Dreissena</taxon>
    </lineage>
</organism>
<keyword evidence="4" id="KW-1185">Reference proteome</keyword>
<evidence type="ECO:0000313" key="4">
    <source>
        <dbReference type="Proteomes" id="UP000828390"/>
    </source>
</evidence>
<feature type="domain" description="KY-like immunoglobulin-like" evidence="2">
    <location>
        <begin position="218"/>
        <end position="347"/>
    </location>
</feature>
<keyword evidence="1" id="KW-0812">Transmembrane</keyword>
<evidence type="ECO:0000259" key="2">
    <source>
        <dbReference type="Pfam" id="PF23265"/>
    </source>
</evidence>
<dbReference type="InterPro" id="IPR056564">
    <property type="entry name" value="Ig-like_KY"/>
</dbReference>
<evidence type="ECO:0000313" key="3">
    <source>
        <dbReference type="EMBL" id="KAH3749749.1"/>
    </source>
</evidence>
<comment type="caution">
    <text evidence="3">The sequence shown here is derived from an EMBL/GenBank/DDBJ whole genome shotgun (WGS) entry which is preliminary data.</text>
</comment>
<evidence type="ECO:0000256" key="1">
    <source>
        <dbReference type="SAM" id="Phobius"/>
    </source>
</evidence>
<dbReference type="Proteomes" id="UP000828390">
    <property type="component" value="Unassembled WGS sequence"/>
</dbReference>
<accession>A0A9D4DLF2</accession>
<feature type="transmembrane region" description="Helical" evidence="1">
    <location>
        <begin position="603"/>
        <end position="620"/>
    </location>
</feature>
<name>A0A9D4DLF2_DREPO</name>
<dbReference type="EMBL" id="JAIWYP010000010">
    <property type="protein sequence ID" value="KAH3749749.1"/>
    <property type="molecule type" value="Genomic_DNA"/>
</dbReference>
<gene>
    <name evidence="3" type="ORF">DPMN_184259</name>
</gene>
<reference evidence="3" key="1">
    <citation type="journal article" date="2019" name="bioRxiv">
        <title>The Genome of the Zebra Mussel, Dreissena polymorpha: A Resource for Invasive Species Research.</title>
        <authorList>
            <person name="McCartney M.A."/>
            <person name="Auch B."/>
            <person name="Kono T."/>
            <person name="Mallez S."/>
            <person name="Zhang Y."/>
            <person name="Obille A."/>
            <person name="Becker A."/>
            <person name="Abrahante J.E."/>
            <person name="Garbe J."/>
            <person name="Badalamenti J.P."/>
            <person name="Herman A."/>
            <person name="Mangelson H."/>
            <person name="Liachko I."/>
            <person name="Sullivan S."/>
            <person name="Sone E.D."/>
            <person name="Koren S."/>
            <person name="Silverstein K.A.T."/>
            <person name="Beckman K.B."/>
            <person name="Gohl D.M."/>
        </authorList>
    </citation>
    <scope>NUCLEOTIDE SEQUENCE</scope>
    <source>
        <strain evidence="3">Duluth1</strain>
        <tissue evidence="3">Whole animal</tissue>
    </source>
</reference>
<dbReference type="AlphaFoldDB" id="A0A9D4DLF2"/>
<sequence length="623" mass="71160">MSILHSYDEKKLSFHQNDQHVRNIGIEDMQTLRGIVQYFEKSVDRSHVYRDIYIARSILVWMSHMVGSMLIDQLPDEVRNLVDSDSYAPGTFHTLCEAAGIKSVVIVGKAKDITFEPGWQFDKIPQASWNSFRCNNTWHLVFTELAIALVSGYRRGGEIVIESDGKRTFQALSSSAGHERSMFSEFWFCIHPKILAIHAFPDDIYSLYLPKGQSVGEEEFASCALMFPAFFQSRMSLLSENACVLMSHKGRCVIHIACPSVKGLKFKYKLKFLKDTGEIGSLNLRALSRMVVFSPGIDDVTFTISLPMLGHYLFSTSALSDDHNRNPECFKFKIICNEIDAHCRNIPQSVTEMGVGFTYVAKEFGLKQPTNASAILKVYYDSDQESASDEVIESEAVRFRVAEDRINEVEFTSDFLDDVENIGFSEVNLNKDKGELEVKAGLKKAGERVLVVKGREIASDQNFKPVLNYIVSSYEKTDDSYEKNVKKNKRIEANKRKRDAKESFKAQLEDLVLTTKEEIKKLYQELIDSEAVASDMDPDKQLMFKESSNVQNIRQELVVMEEDGSRYDDMFLESPVNDLLDTYANERITQSTKSSSQFTKEQWMVFILCIWVAYGFFMYLDNR</sequence>
<dbReference type="Pfam" id="PF23265">
    <property type="entry name" value="Ig-like_KY"/>
    <property type="match status" value="1"/>
</dbReference>
<reference evidence="3" key="2">
    <citation type="submission" date="2020-11" db="EMBL/GenBank/DDBJ databases">
        <authorList>
            <person name="McCartney M.A."/>
            <person name="Auch B."/>
            <person name="Kono T."/>
            <person name="Mallez S."/>
            <person name="Becker A."/>
            <person name="Gohl D.M."/>
            <person name="Silverstein K.A.T."/>
            <person name="Koren S."/>
            <person name="Bechman K.B."/>
            <person name="Herman A."/>
            <person name="Abrahante J.E."/>
            <person name="Garbe J."/>
        </authorList>
    </citation>
    <scope>NUCLEOTIDE SEQUENCE</scope>
    <source>
        <strain evidence="3">Duluth1</strain>
        <tissue evidence="3">Whole animal</tissue>
    </source>
</reference>
<proteinExistence type="predicted"/>
<keyword evidence="1" id="KW-0472">Membrane</keyword>
<dbReference type="PANTHER" id="PTHR47020:SF1">
    <property type="entry name" value="HILLARIN"/>
    <property type="match status" value="1"/>
</dbReference>
<dbReference type="PANTHER" id="PTHR47020">
    <property type="entry name" value="HILLARIN"/>
    <property type="match status" value="1"/>
</dbReference>
<dbReference type="InterPro" id="IPR053041">
    <property type="entry name" value="Transglut-like_Superfamily_Mod"/>
</dbReference>